<evidence type="ECO:0000313" key="2">
    <source>
        <dbReference type="Proteomes" id="UP000184128"/>
    </source>
</evidence>
<keyword evidence="2" id="KW-1185">Reference proteome</keyword>
<dbReference type="Proteomes" id="UP000184128">
    <property type="component" value="Unassembled WGS sequence"/>
</dbReference>
<organism evidence="1 2">
    <name type="scientific">Atopostipes suicloacalis DSM 15692</name>
    <dbReference type="NCBI Taxonomy" id="1121025"/>
    <lineage>
        <taxon>Bacteria</taxon>
        <taxon>Bacillati</taxon>
        <taxon>Bacillota</taxon>
        <taxon>Bacilli</taxon>
        <taxon>Lactobacillales</taxon>
        <taxon>Carnobacteriaceae</taxon>
        <taxon>Atopostipes</taxon>
    </lineage>
</organism>
<dbReference type="STRING" id="1121025.SAMN02745249_01693"/>
<sequence>MSERKKEVTVEIDTSLYSAIEEYSASAGVSERNVLNYLVSNSLDEFSSNYYHLKKGYIEMGKINLEISNAFTASENEALIYIQEE</sequence>
<accession>A0A1M4YH89</accession>
<dbReference type="InterPro" id="IPR013321">
    <property type="entry name" value="Arc_rbn_hlx_hlx"/>
</dbReference>
<dbReference type="EMBL" id="FQUF01000028">
    <property type="protein sequence ID" value="SHF04806.1"/>
    <property type="molecule type" value="Genomic_DNA"/>
</dbReference>
<dbReference type="RefSeq" id="WP_073298420.1">
    <property type="nucleotide sequence ID" value="NZ_FQUF01000028.1"/>
</dbReference>
<evidence type="ECO:0000313" key="1">
    <source>
        <dbReference type="EMBL" id="SHF04806.1"/>
    </source>
</evidence>
<proteinExistence type="predicted"/>
<name>A0A1M4YH89_9LACT</name>
<dbReference type="GO" id="GO:0006355">
    <property type="term" value="P:regulation of DNA-templated transcription"/>
    <property type="evidence" value="ECO:0007669"/>
    <property type="project" value="InterPro"/>
</dbReference>
<dbReference type="Gene3D" id="1.10.1220.10">
    <property type="entry name" value="Met repressor-like"/>
    <property type="match status" value="1"/>
</dbReference>
<reference evidence="1 2" key="1">
    <citation type="submission" date="2016-11" db="EMBL/GenBank/DDBJ databases">
        <authorList>
            <person name="Jaros S."/>
            <person name="Januszkiewicz K."/>
            <person name="Wedrychowicz H."/>
        </authorList>
    </citation>
    <scope>NUCLEOTIDE SEQUENCE [LARGE SCALE GENOMIC DNA]</scope>
    <source>
        <strain evidence="1 2">DSM 15692</strain>
    </source>
</reference>
<dbReference type="OrthoDB" id="2166423at2"/>
<protein>
    <submittedName>
        <fullName evidence="1">CopG family transcriptional regulator / antitoxin EndoAI</fullName>
    </submittedName>
</protein>
<gene>
    <name evidence="1" type="ORF">SAMN02745249_01693</name>
</gene>
<dbReference type="AlphaFoldDB" id="A0A1M4YH89"/>